<reference evidence="1 2" key="1">
    <citation type="submission" date="2016-05" db="EMBL/GenBank/DDBJ databases">
        <title>Complete genome sequence of Novosphingobium guangzhouense SA925(T).</title>
        <authorList>
            <person name="Sha S."/>
        </authorList>
    </citation>
    <scope>NUCLEOTIDE SEQUENCE [LARGE SCALE GENOMIC DNA]</scope>
    <source>
        <strain evidence="1 2">SA925</strain>
    </source>
</reference>
<dbReference type="EMBL" id="LYMM01000043">
    <property type="protein sequence ID" value="PNU03774.1"/>
    <property type="molecule type" value="Genomic_DNA"/>
</dbReference>
<comment type="caution">
    <text evidence="1">The sequence shown here is derived from an EMBL/GenBank/DDBJ whole genome shotgun (WGS) entry which is preliminary data.</text>
</comment>
<accession>A0A2K2FYF6</accession>
<dbReference type="RefSeq" id="WP_103096898.1">
    <property type="nucleotide sequence ID" value="NZ_LYMM01000043.1"/>
</dbReference>
<organism evidence="1 2">
    <name type="scientific">Novosphingobium guangzhouense</name>
    <dbReference type="NCBI Taxonomy" id="1850347"/>
    <lineage>
        <taxon>Bacteria</taxon>
        <taxon>Pseudomonadati</taxon>
        <taxon>Pseudomonadota</taxon>
        <taxon>Alphaproteobacteria</taxon>
        <taxon>Sphingomonadales</taxon>
        <taxon>Sphingomonadaceae</taxon>
        <taxon>Novosphingobium</taxon>
    </lineage>
</organism>
<protein>
    <submittedName>
        <fullName evidence="1">Uncharacterized protein</fullName>
    </submittedName>
</protein>
<dbReference type="OrthoDB" id="7510823at2"/>
<sequence length="67" mass="7556">MAEKLFDLFRKERKRLELALAEASARGCTDHSEIRRLKALHAAVGDQIVSWKRDLYGSEPPEMATAA</sequence>
<dbReference type="Proteomes" id="UP000236327">
    <property type="component" value="Unassembled WGS sequence"/>
</dbReference>
<evidence type="ECO:0000313" key="2">
    <source>
        <dbReference type="Proteomes" id="UP000236327"/>
    </source>
</evidence>
<dbReference type="AlphaFoldDB" id="A0A2K2FYF6"/>
<keyword evidence="2" id="KW-1185">Reference proteome</keyword>
<name>A0A2K2FYF6_9SPHN</name>
<proteinExistence type="predicted"/>
<gene>
    <name evidence="1" type="ORF">A8V01_22190</name>
</gene>
<evidence type="ECO:0000313" key="1">
    <source>
        <dbReference type="EMBL" id="PNU03774.1"/>
    </source>
</evidence>